<dbReference type="Proteomes" id="UP001159363">
    <property type="component" value="Chromosome 4"/>
</dbReference>
<feature type="region of interest" description="Disordered" evidence="1">
    <location>
        <begin position="1"/>
        <end position="41"/>
    </location>
</feature>
<accession>A0ABQ9HEF1</accession>
<dbReference type="EMBL" id="JARBHB010000005">
    <property type="protein sequence ID" value="KAJ8882688.1"/>
    <property type="molecule type" value="Genomic_DNA"/>
</dbReference>
<protein>
    <submittedName>
        <fullName evidence="2">Uncharacterized protein</fullName>
    </submittedName>
</protein>
<organism evidence="2 3">
    <name type="scientific">Dryococelus australis</name>
    <dbReference type="NCBI Taxonomy" id="614101"/>
    <lineage>
        <taxon>Eukaryota</taxon>
        <taxon>Metazoa</taxon>
        <taxon>Ecdysozoa</taxon>
        <taxon>Arthropoda</taxon>
        <taxon>Hexapoda</taxon>
        <taxon>Insecta</taxon>
        <taxon>Pterygota</taxon>
        <taxon>Neoptera</taxon>
        <taxon>Polyneoptera</taxon>
        <taxon>Phasmatodea</taxon>
        <taxon>Verophasmatodea</taxon>
        <taxon>Anareolatae</taxon>
        <taxon>Phasmatidae</taxon>
        <taxon>Eurycanthinae</taxon>
        <taxon>Dryococelus</taxon>
    </lineage>
</organism>
<proteinExistence type="predicted"/>
<reference evidence="2 3" key="1">
    <citation type="submission" date="2023-02" db="EMBL/GenBank/DDBJ databases">
        <title>LHISI_Scaffold_Assembly.</title>
        <authorList>
            <person name="Stuart O.P."/>
            <person name="Cleave R."/>
            <person name="Magrath M.J.L."/>
            <person name="Mikheyev A.S."/>
        </authorList>
    </citation>
    <scope>NUCLEOTIDE SEQUENCE [LARGE SCALE GENOMIC DNA]</scope>
    <source>
        <strain evidence="2">Daus_M_001</strain>
        <tissue evidence="2">Leg muscle</tissue>
    </source>
</reference>
<sequence length="291" mass="32059">MQMPWRGGGGGGETEDPRENPPTSGMVRNDTHLRKSRSYANPRIEPAYQKAEEEVQLQLAASLTEVAFCLGLSQALPSLQGTNLTAHHSSRLLALKQMDLLTNRGVRLALQPSRSQFLMVFRIPWFLVTVKEFTQLHKPTSRGAVGWCATDLGCGSSGFESRPLFVVLCACTWAAGSEGTSLTRPISPLATLSVTRRCAGFDHRGENGVECAHEMRSKVICVLAVHDTGKSRTTCSDHRGEKTHRSGKAELRPCPNSGIYLCTRILAYFTDLRHQTWRIRTGSLVGFGNIY</sequence>
<evidence type="ECO:0000313" key="3">
    <source>
        <dbReference type="Proteomes" id="UP001159363"/>
    </source>
</evidence>
<gene>
    <name evidence="2" type="ORF">PR048_014500</name>
</gene>
<evidence type="ECO:0000256" key="1">
    <source>
        <dbReference type="SAM" id="MobiDB-lite"/>
    </source>
</evidence>
<comment type="caution">
    <text evidence="2">The sequence shown here is derived from an EMBL/GenBank/DDBJ whole genome shotgun (WGS) entry which is preliminary data.</text>
</comment>
<evidence type="ECO:0000313" key="2">
    <source>
        <dbReference type="EMBL" id="KAJ8882688.1"/>
    </source>
</evidence>
<feature type="compositionally biased region" description="Gly residues" evidence="1">
    <location>
        <begin position="1"/>
        <end position="12"/>
    </location>
</feature>
<keyword evidence="3" id="KW-1185">Reference proteome</keyword>
<name>A0ABQ9HEF1_9NEOP</name>